<comment type="caution">
    <text evidence="8">The sequence shown here is derived from an EMBL/GenBank/DDBJ whole genome shotgun (WGS) entry which is preliminary data.</text>
</comment>
<dbReference type="AlphaFoldDB" id="A0A7C3EXJ2"/>
<dbReference type="Gene3D" id="3.40.605.10">
    <property type="entry name" value="Aldehyde Dehydrogenase, Chain A, domain 1"/>
    <property type="match status" value="1"/>
</dbReference>
<dbReference type="Pfam" id="PF05893">
    <property type="entry name" value="LuxC"/>
    <property type="match status" value="1"/>
</dbReference>
<evidence type="ECO:0000313" key="8">
    <source>
        <dbReference type="EMBL" id="HFK21089.1"/>
    </source>
</evidence>
<evidence type="ECO:0000256" key="3">
    <source>
        <dbReference type="ARBA" id="ARBA00010915"/>
    </source>
</evidence>
<keyword evidence="5" id="KW-0521">NADP</keyword>
<dbReference type="InterPro" id="IPR016163">
    <property type="entry name" value="Ald_DH_C"/>
</dbReference>
<protein>
    <recommendedName>
        <fullName evidence="4">long-chain-fatty-acyl-CoA reductase</fullName>
        <ecNumber evidence="4">1.2.1.50</ecNumber>
    </recommendedName>
</protein>
<dbReference type="InterPro" id="IPR016161">
    <property type="entry name" value="Ald_DH/histidinol_DH"/>
</dbReference>
<dbReference type="UniPathway" id="UPA00569"/>
<comment type="pathway">
    <text evidence="2">Lipid metabolism; fatty acid reduction for biolumincescence.</text>
</comment>
<dbReference type="GO" id="GO:0003995">
    <property type="term" value="F:acyl-CoA dehydrogenase activity"/>
    <property type="evidence" value="ECO:0007669"/>
    <property type="project" value="InterPro"/>
</dbReference>
<reference evidence="8" key="1">
    <citation type="journal article" date="2020" name="mSystems">
        <title>Genome- and Community-Level Interaction Insights into Carbon Utilization and Element Cycling Functions of Hydrothermarchaeota in Hydrothermal Sediment.</title>
        <authorList>
            <person name="Zhou Z."/>
            <person name="Liu Y."/>
            <person name="Xu W."/>
            <person name="Pan J."/>
            <person name="Luo Z.H."/>
            <person name="Li M."/>
        </authorList>
    </citation>
    <scope>NUCLEOTIDE SEQUENCE [LARGE SCALE GENOMIC DNA]</scope>
    <source>
        <strain evidence="8">SpSt-468</strain>
    </source>
</reference>
<keyword evidence="6" id="KW-0455">Luminescence</keyword>
<dbReference type="InterPro" id="IPR016162">
    <property type="entry name" value="Ald_DH_N"/>
</dbReference>
<evidence type="ECO:0000256" key="5">
    <source>
        <dbReference type="ARBA" id="ARBA00022857"/>
    </source>
</evidence>
<accession>A0A7C3EXJ2</accession>
<comment type="catalytic activity">
    <reaction evidence="7">
        <text>a long-chain fatty aldehyde + NADP(+) + CoA = a long-chain fatty acyl-CoA + NADPH + H(+)</text>
        <dbReference type="Rhea" id="RHEA:15437"/>
        <dbReference type="ChEBI" id="CHEBI:15378"/>
        <dbReference type="ChEBI" id="CHEBI:17176"/>
        <dbReference type="ChEBI" id="CHEBI:57287"/>
        <dbReference type="ChEBI" id="CHEBI:57783"/>
        <dbReference type="ChEBI" id="CHEBI:58349"/>
        <dbReference type="ChEBI" id="CHEBI:83139"/>
        <dbReference type="EC" id="1.2.1.50"/>
    </reaction>
</comment>
<evidence type="ECO:0000256" key="7">
    <source>
        <dbReference type="ARBA" id="ARBA00049412"/>
    </source>
</evidence>
<proteinExistence type="inferred from homology"/>
<dbReference type="SUPFAM" id="SSF53720">
    <property type="entry name" value="ALDH-like"/>
    <property type="match status" value="1"/>
</dbReference>
<dbReference type="GO" id="GO:0008218">
    <property type="term" value="P:bioluminescence"/>
    <property type="evidence" value="ECO:0007669"/>
    <property type="project" value="UniProtKB-KW"/>
</dbReference>
<comment type="similarity">
    <text evidence="3">Belongs to the LuxC family.</text>
</comment>
<name>A0A7C3EXJ2_9CREN</name>
<gene>
    <name evidence="8" type="ORF">ENS19_07445</name>
</gene>
<dbReference type="EC" id="1.2.1.50" evidence="4"/>
<dbReference type="EMBL" id="DSTX01000013">
    <property type="protein sequence ID" value="HFK21089.1"/>
    <property type="molecule type" value="Genomic_DNA"/>
</dbReference>
<evidence type="ECO:0000256" key="4">
    <source>
        <dbReference type="ARBA" id="ARBA00013020"/>
    </source>
</evidence>
<sequence>MMTAMALSPLLRGSIETTEKKIGSNIVQELTVPCISNFLSKKAEIQHSLSSMPLEKRLKTVSDVGKVWDEMLADGRLNDLRETLYRSTGYSLEMIDLELSLVRSALNGDQIRRNIETALPYDIKCLESFVDFGDGEKIRCLPAGPVFIISSGNSLIPPLIPTTISLVTGNLTILRPSLSNYAGVYAIYKIIDGLETEEADLLARALAISYFSHDSPAFPYLLSEAPLGAINFWGGEPARTEISKYVHKNPFHPRFYINGPLTGSAIIDEGSASESAAMALAKNIVLYDQQLCSSPTQAAFVGSMEGASEFAKKVCASLSSVGQSIPMKATEGSAYVLESARRFLRFKGSAVFQSNDPSNAWTVVLSKGKSPLDDVISASPEFNIYNRRRFMEISVVANYEDAVDMIRALPSRRAYRGIDKVQSVGLAVGETARKSLLESLAAAGVFRILPLEDMFMRSAAEPYDGIGIPSMFTYFVYAREKLVLG</sequence>
<evidence type="ECO:0000256" key="1">
    <source>
        <dbReference type="ARBA" id="ARBA00003277"/>
    </source>
</evidence>
<dbReference type="GO" id="GO:0016620">
    <property type="term" value="F:oxidoreductase activity, acting on the aldehyde or oxo group of donors, NAD or NADP as acceptor"/>
    <property type="evidence" value="ECO:0007669"/>
    <property type="project" value="InterPro"/>
</dbReference>
<organism evidence="8">
    <name type="scientific">Candidatus Methanomethylicus mesodigestus</name>
    <dbReference type="NCBI Taxonomy" id="1867258"/>
    <lineage>
        <taxon>Archaea</taxon>
        <taxon>Thermoproteota</taxon>
        <taxon>Methanosuratincolia</taxon>
        <taxon>Candidatus Methanomethylicales</taxon>
        <taxon>Candidatus Methanomethylicaceae</taxon>
        <taxon>Candidatus Methanomethylicus</taxon>
    </lineage>
</organism>
<evidence type="ECO:0000256" key="6">
    <source>
        <dbReference type="ARBA" id="ARBA00023223"/>
    </source>
</evidence>
<dbReference type="Gene3D" id="3.40.309.10">
    <property type="entry name" value="Aldehyde Dehydrogenase, Chain A, domain 2"/>
    <property type="match status" value="1"/>
</dbReference>
<comment type="function">
    <text evidence="1">LuxC is the fatty acid reductase enzyme responsible for synthesis of the aldehyde substrate for the luminescent reaction catalyzed by luciferase.</text>
</comment>
<evidence type="ECO:0000256" key="2">
    <source>
        <dbReference type="ARBA" id="ARBA00004908"/>
    </source>
</evidence>
<dbReference type="InterPro" id="IPR008670">
    <property type="entry name" value="CoA_reduct_LuxC"/>
</dbReference>